<accession>A0A9X2EAE3</accession>
<dbReference type="AlphaFoldDB" id="A0A9X2EAE3"/>
<keyword evidence="2" id="KW-1185">Reference proteome</keyword>
<name>A0A9X2EAE3_9NOCA</name>
<evidence type="ECO:0000313" key="1">
    <source>
        <dbReference type="EMBL" id="MCM6777282.1"/>
    </source>
</evidence>
<reference evidence="1" key="1">
    <citation type="submission" date="2022-06" db="EMBL/GenBank/DDBJ databases">
        <title>Novel species in genus nocardia.</title>
        <authorList>
            <person name="Li F."/>
        </authorList>
    </citation>
    <scope>NUCLEOTIDE SEQUENCE</scope>
    <source>
        <strain evidence="1">CDC141</strain>
    </source>
</reference>
<dbReference type="RefSeq" id="WP_251916237.1">
    <property type="nucleotide sequence ID" value="NZ_JAMRXG010000014.1"/>
</dbReference>
<evidence type="ECO:0000313" key="2">
    <source>
        <dbReference type="Proteomes" id="UP001139157"/>
    </source>
</evidence>
<organism evidence="1 2">
    <name type="scientific">Nocardia pulmonis</name>
    <dbReference type="NCBI Taxonomy" id="2951408"/>
    <lineage>
        <taxon>Bacteria</taxon>
        <taxon>Bacillati</taxon>
        <taxon>Actinomycetota</taxon>
        <taxon>Actinomycetes</taxon>
        <taxon>Mycobacteriales</taxon>
        <taxon>Nocardiaceae</taxon>
        <taxon>Nocardia</taxon>
    </lineage>
</organism>
<comment type="caution">
    <text evidence="1">The sequence shown here is derived from an EMBL/GenBank/DDBJ whole genome shotgun (WGS) entry which is preliminary data.</text>
</comment>
<dbReference type="EMBL" id="JAMRXG010000014">
    <property type="protein sequence ID" value="MCM6777282.1"/>
    <property type="molecule type" value="Genomic_DNA"/>
</dbReference>
<dbReference type="Proteomes" id="UP001139157">
    <property type="component" value="Unassembled WGS sequence"/>
</dbReference>
<gene>
    <name evidence="1" type="ORF">NDR86_27725</name>
</gene>
<sequence length="149" mass="15521">MPLLIVGSASAFAPVGMLKNGPQQLTQDWAMVVNWTADVARYPGSVVVGDKQEQLRSLGSKTNAKIEVGLPFSGGSTISGMSHQVQFRINGSDIPGVGEIGGNQGTLGLSLNWDVHAGDVITAVVRCIPTLGSTMPTINATANAYLRIS</sequence>
<proteinExistence type="predicted"/>
<protein>
    <submittedName>
        <fullName evidence="1">Uncharacterized protein</fullName>
    </submittedName>
</protein>